<organism evidence="1 2">
    <name type="scientific">Adiantum capillus-veneris</name>
    <name type="common">Maidenhair fern</name>
    <dbReference type="NCBI Taxonomy" id="13818"/>
    <lineage>
        <taxon>Eukaryota</taxon>
        <taxon>Viridiplantae</taxon>
        <taxon>Streptophyta</taxon>
        <taxon>Embryophyta</taxon>
        <taxon>Tracheophyta</taxon>
        <taxon>Polypodiopsida</taxon>
        <taxon>Polypodiidae</taxon>
        <taxon>Polypodiales</taxon>
        <taxon>Pteridineae</taxon>
        <taxon>Pteridaceae</taxon>
        <taxon>Vittarioideae</taxon>
        <taxon>Adiantum</taxon>
    </lineage>
</organism>
<dbReference type="Proteomes" id="UP000886520">
    <property type="component" value="Chromosome 12"/>
</dbReference>
<evidence type="ECO:0000313" key="2">
    <source>
        <dbReference type="Proteomes" id="UP000886520"/>
    </source>
</evidence>
<protein>
    <submittedName>
        <fullName evidence="1">Uncharacterized protein</fullName>
    </submittedName>
</protein>
<sequence length="72" mass="7852">MKFVPASSGLGRRKGFTMNLASILADEVLEREGLEVRRRIREGVDAPIAISALMGGGRISLTMSWGLLYSGW</sequence>
<accession>A0A9D4UR74</accession>
<keyword evidence="2" id="KW-1185">Reference proteome</keyword>
<comment type="caution">
    <text evidence="1">The sequence shown here is derived from an EMBL/GenBank/DDBJ whole genome shotgun (WGS) entry which is preliminary data.</text>
</comment>
<reference evidence="1" key="1">
    <citation type="submission" date="2021-01" db="EMBL/GenBank/DDBJ databases">
        <title>Adiantum capillus-veneris genome.</title>
        <authorList>
            <person name="Fang Y."/>
            <person name="Liao Q."/>
        </authorList>
    </citation>
    <scope>NUCLEOTIDE SEQUENCE</scope>
    <source>
        <strain evidence="1">H3</strain>
        <tissue evidence="1">Leaf</tissue>
    </source>
</reference>
<dbReference type="AlphaFoldDB" id="A0A9D4UR74"/>
<dbReference type="EMBL" id="JABFUD020000012">
    <property type="protein sequence ID" value="KAI5072057.1"/>
    <property type="molecule type" value="Genomic_DNA"/>
</dbReference>
<proteinExistence type="predicted"/>
<name>A0A9D4UR74_ADICA</name>
<evidence type="ECO:0000313" key="1">
    <source>
        <dbReference type="EMBL" id="KAI5072057.1"/>
    </source>
</evidence>
<gene>
    <name evidence="1" type="ORF">GOP47_0012163</name>
</gene>